<feature type="region of interest" description="Disordered" evidence="1">
    <location>
        <begin position="1"/>
        <end position="40"/>
    </location>
</feature>
<feature type="region of interest" description="Disordered" evidence="1">
    <location>
        <begin position="65"/>
        <end position="158"/>
    </location>
</feature>
<dbReference type="InterPro" id="IPR029071">
    <property type="entry name" value="Ubiquitin-like_domsf"/>
</dbReference>
<gene>
    <name evidence="2" type="ORF">PGLA1383_LOCUS29918</name>
</gene>
<feature type="compositionally biased region" description="Polar residues" evidence="1">
    <location>
        <begin position="411"/>
        <end position="421"/>
    </location>
</feature>
<reference evidence="2" key="1">
    <citation type="submission" date="2021-02" db="EMBL/GenBank/DDBJ databases">
        <authorList>
            <person name="Dougan E. K."/>
            <person name="Rhodes N."/>
            <person name="Thang M."/>
            <person name="Chan C."/>
        </authorList>
    </citation>
    <scope>NUCLEOTIDE SEQUENCE</scope>
</reference>
<feature type="compositionally biased region" description="Basic and acidic residues" evidence="1">
    <location>
        <begin position="447"/>
        <end position="456"/>
    </location>
</feature>
<dbReference type="EMBL" id="CAJNNV010025083">
    <property type="protein sequence ID" value="CAE8612119.1"/>
    <property type="molecule type" value="Genomic_DNA"/>
</dbReference>
<sequence length="456" mass="48578">MQARQGWSSAVPRGVSPCRPPSASAAGRFGGSPGASAYSAGRSRGLLAADIGECLKLSDQALRSPLSASTPSTCSPGSSSGCGSPFDGPSPASWRSLGSRTSPSSGSVPLVSGMVSGGSSSSSSRPMSVGRVGRRPMTAEVTGSLGARGGPVRAPPPMMSALGSAAAAAYAERLNSRFRSFEQSSEAERWASGTGERERWAAEAFASGREAPGGRRLRVAAAAGNEPTTLADQRYLQEAAARDRVQIGNIEKVQTKGKEPQPDDKPVLGKFWVNQPGMIAFEVQWNEGDKVSDIRAVIEKVTDIPPDKQELKLGRYEIGPDGQLLEALDLEDVWLIDDRDEGERRGEYNPDPEDDTSTLASPGKVFFWVVIGILTLFWATQVAGVNPYANFPEGPRQDWSKVPYDLRPGNEPNQAGFFQTDPSKRVQLQGFAQPKSDRDQMALSTDGSERLLKSGF</sequence>
<dbReference type="Proteomes" id="UP000654075">
    <property type="component" value="Unassembled WGS sequence"/>
</dbReference>
<protein>
    <recommendedName>
        <fullName evidence="4">Ubiquitin-like domain-containing protein</fullName>
    </recommendedName>
</protein>
<organism evidence="2 3">
    <name type="scientific">Polarella glacialis</name>
    <name type="common">Dinoflagellate</name>
    <dbReference type="NCBI Taxonomy" id="89957"/>
    <lineage>
        <taxon>Eukaryota</taxon>
        <taxon>Sar</taxon>
        <taxon>Alveolata</taxon>
        <taxon>Dinophyceae</taxon>
        <taxon>Suessiales</taxon>
        <taxon>Suessiaceae</taxon>
        <taxon>Polarella</taxon>
    </lineage>
</organism>
<comment type="caution">
    <text evidence="2">The sequence shown here is derived from an EMBL/GenBank/DDBJ whole genome shotgun (WGS) entry which is preliminary data.</text>
</comment>
<proteinExistence type="predicted"/>
<dbReference type="AlphaFoldDB" id="A0A813FD24"/>
<dbReference type="CDD" id="cd17039">
    <property type="entry name" value="Ubl_ubiquitin_like"/>
    <property type="match status" value="1"/>
</dbReference>
<accession>A0A813FD24</accession>
<name>A0A813FD24_POLGL</name>
<evidence type="ECO:0008006" key="4">
    <source>
        <dbReference type="Google" id="ProtNLM"/>
    </source>
</evidence>
<dbReference type="SUPFAM" id="SSF54236">
    <property type="entry name" value="Ubiquitin-like"/>
    <property type="match status" value="1"/>
</dbReference>
<feature type="compositionally biased region" description="Low complexity" evidence="1">
    <location>
        <begin position="67"/>
        <end position="131"/>
    </location>
</feature>
<keyword evidence="3" id="KW-1185">Reference proteome</keyword>
<feature type="region of interest" description="Disordered" evidence="1">
    <location>
        <begin position="399"/>
        <end position="456"/>
    </location>
</feature>
<evidence type="ECO:0000256" key="1">
    <source>
        <dbReference type="SAM" id="MobiDB-lite"/>
    </source>
</evidence>
<evidence type="ECO:0000313" key="2">
    <source>
        <dbReference type="EMBL" id="CAE8612119.1"/>
    </source>
</evidence>
<evidence type="ECO:0000313" key="3">
    <source>
        <dbReference type="Proteomes" id="UP000654075"/>
    </source>
</evidence>